<evidence type="ECO:0000313" key="2">
    <source>
        <dbReference type="EMBL" id="MFD2584361.1"/>
    </source>
</evidence>
<reference evidence="3" key="1">
    <citation type="journal article" date="2019" name="Int. J. Syst. Evol. Microbiol.">
        <title>The Global Catalogue of Microorganisms (GCM) 10K type strain sequencing project: providing services to taxonomists for standard genome sequencing and annotation.</title>
        <authorList>
            <consortium name="The Broad Institute Genomics Platform"/>
            <consortium name="The Broad Institute Genome Sequencing Center for Infectious Disease"/>
            <person name="Wu L."/>
            <person name="Ma J."/>
        </authorList>
    </citation>
    <scope>NUCLEOTIDE SEQUENCE [LARGE SCALE GENOMIC DNA]</scope>
    <source>
        <strain evidence="3">KCTC 42866</strain>
    </source>
</reference>
<comment type="caution">
    <text evidence="2">The sequence shown here is derived from an EMBL/GenBank/DDBJ whole genome shotgun (WGS) entry which is preliminary data.</text>
</comment>
<gene>
    <name evidence="2" type="ORF">ACFSR6_17805</name>
</gene>
<organism evidence="2 3">
    <name type="scientific">Pedobacter vanadiisoli</name>
    <dbReference type="NCBI Taxonomy" id="1761975"/>
    <lineage>
        <taxon>Bacteria</taxon>
        <taxon>Pseudomonadati</taxon>
        <taxon>Bacteroidota</taxon>
        <taxon>Sphingobacteriia</taxon>
        <taxon>Sphingobacteriales</taxon>
        <taxon>Sphingobacteriaceae</taxon>
        <taxon>Pedobacter</taxon>
    </lineage>
</organism>
<evidence type="ECO:0000313" key="3">
    <source>
        <dbReference type="Proteomes" id="UP001597461"/>
    </source>
</evidence>
<dbReference type="Proteomes" id="UP001597461">
    <property type="component" value="Unassembled WGS sequence"/>
</dbReference>
<dbReference type="RefSeq" id="WP_379081329.1">
    <property type="nucleotide sequence ID" value="NZ_JBHULL010000031.1"/>
</dbReference>
<dbReference type="Pfam" id="PF15648">
    <property type="entry name" value="Tox-REase-5"/>
    <property type="match status" value="1"/>
</dbReference>
<feature type="domain" description="Tox-REase-5" evidence="1">
    <location>
        <begin position="3"/>
        <end position="60"/>
    </location>
</feature>
<protein>
    <submittedName>
        <fullName evidence="2">Tox-REase-5 domain-containing protein</fullName>
    </submittedName>
</protein>
<name>A0ABW5MNG1_9SPHI</name>
<dbReference type="EMBL" id="JBHULL010000031">
    <property type="protein sequence ID" value="MFD2584361.1"/>
    <property type="molecule type" value="Genomic_DNA"/>
</dbReference>
<keyword evidence="3" id="KW-1185">Reference proteome</keyword>
<dbReference type="InterPro" id="IPR028904">
    <property type="entry name" value="Tox-REase-5_dom"/>
</dbReference>
<accession>A0ABW5MNG1</accession>
<evidence type="ECO:0000259" key="1">
    <source>
        <dbReference type="Pfam" id="PF15648"/>
    </source>
</evidence>
<proteinExistence type="predicted"/>
<sequence>MKFNGINNGTLLEAKSSYDNFVNKNGEFQDWFIGKDPLVDQARRQLEAANGSVIEWNFSSQKSLNATKTLFEQNNIRSILLKYTPIN</sequence>